<evidence type="ECO:0000256" key="1">
    <source>
        <dbReference type="SAM" id="MobiDB-lite"/>
    </source>
</evidence>
<sequence>MASSGTQGSRSSAGPDSDRRRATKTSLPSEQRLANDISVPSYTYTVRSCKIVCITGASRGIGRACAVECAKHGATGFTLHYLGDEVTEKEVVELKQEIESSFTGARVVTVPGDIADAATAAKASLNILAYRGPH</sequence>
<organism evidence="2 3">
    <name type="scientific">Steccherinum ochraceum</name>
    <dbReference type="NCBI Taxonomy" id="92696"/>
    <lineage>
        <taxon>Eukaryota</taxon>
        <taxon>Fungi</taxon>
        <taxon>Dikarya</taxon>
        <taxon>Basidiomycota</taxon>
        <taxon>Agaricomycotina</taxon>
        <taxon>Agaricomycetes</taxon>
        <taxon>Polyporales</taxon>
        <taxon>Steccherinaceae</taxon>
        <taxon>Steccherinum</taxon>
    </lineage>
</organism>
<dbReference type="InterPro" id="IPR036291">
    <property type="entry name" value="NAD(P)-bd_dom_sf"/>
</dbReference>
<dbReference type="AlphaFoldDB" id="A0A4R0RA79"/>
<proteinExistence type="predicted"/>
<dbReference type="InterPro" id="IPR002347">
    <property type="entry name" value="SDR_fam"/>
</dbReference>
<gene>
    <name evidence="2" type="ORF">EIP91_007220</name>
</gene>
<dbReference type="Pfam" id="PF00106">
    <property type="entry name" value="adh_short"/>
    <property type="match status" value="1"/>
</dbReference>
<name>A0A4R0RA79_9APHY</name>
<protein>
    <submittedName>
        <fullName evidence="2">Uncharacterized protein</fullName>
    </submittedName>
</protein>
<dbReference type="Proteomes" id="UP000292702">
    <property type="component" value="Unassembled WGS sequence"/>
</dbReference>
<keyword evidence="3" id="KW-1185">Reference proteome</keyword>
<evidence type="ECO:0000313" key="2">
    <source>
        <dbReference type="EMBL" id="TCD62215.1"/>
    </source>
</evidence>
<feature type="compositionally biased region" description="Polar residues" evidence="1">
    <location>
        <begin position="1"/>
        <end position="14"/>
    </location>
</feature>
<dbReference type="OrthoDB" id="47007at2759"/>
<feature type="region of interest" description="Disordered" evidence="1">
    <location>
        <begin position="1"/>
        <end position="30"/>
    </location>
</feature>
<reference evidence="2 3" key="1">
    <citation type="submission" date="2018-11" db="EMBL/GenBank/DDBJ databases">
        <title>Genome assembly of Steccherinum ochraceum LE-BIN_3174, the white-rot fungus of the Steccherinaceae family (The Residual Polyporoid clade, Polyporales, Basidiomycota).</title>
        <authorList>
            <person name="Fedorova T.V."/>
            <person name="Glazunova O.A."/>
            <person name="Landesman E.O."/>
            <person name="Moiseenko K.V."/>
            <person name="Psurtseva N.V."/>
            <person name="Savinova O.S."/>
            <person name="Shakhova N.V."/>
            <person name="Tyazhelova T.V."/>
            <person name="Vasina D.V."/>
        </authorList>
    </citation>
    <scope>NUCLEOTIDE SEQUENCE [LARGE SCALE GENOMIC DNA]</scope>
    <source>
        <strain evidence="2 3">LE-BIN_3174</strain>
    </source>
</reference>
<dbReference type="STRING" id="92696.A0A4R0RA79"/>
<accession>A0A4R0RA79</accession>
<dbReference type="EMBL" id="RWJN01000392">
    <property type="protein sequence ID" value="TCD62215.1"/>
    <property type="molecule type" value="Genomic_DNA"/>
</dbReference>
<evidence type="ECO:0000313" key="3">
    <source>
        <dbReference type="Proteomes" id="UP000292702"/>
    </source>
</evidence>
<dbReference type="SUPFAM" id="SSF51735">
    <property type="entry name" value="NAD(P)-binding Rossmann-fold domains"/>
    <property type="match status" value="1"/>
</dbReference>
<comment type="caution">
    <text evidence="2">The sequence shown here is derived from an EMBL/GenBank/DDBJ whole genome shotgun (WGS) entry which is preliminary data.</text>
</comment>
<dbReference type="Gene3D" id="3.40.50.720">
    <property type="entry name" value="NAD(P)-binding Rossmann-like Domain"/>
    <property type="match status" value="1"/>
</dbReference>